<dbReference type="GO" id="GO:0004222">
    <property type="term" value="F:metalloendopeptidase activity"/>
    <property type="evidence" value="ECO:0007669"/>
    <property type="project" value="UniProtKB-UniRule"/>
</dbReference>
<protein>
    <recommendedName>
        <fullName evidence="12">Protease HtpX homolog</fullName>
        <ecNumber evidence="12">3.4.24.-</ecNumber>
    </recommendedName>
</protein>
<organism evidence="14 15">
    <name type="scientific">Candidatus Roizmanbacteria bacterium CG11_big_fil_rev_8_21_14_0_20_35_14</name>
    <dbReference type="NCBI Taxonomy" id="1974855"/>
    <lineage>
        <taxon>Bacteria</taxon>
        <taxon>Candidatus Roizmaniibacteriota</taxon>
    </lineage>
</organism>
<reference evidence="14 15" key="1">
    <citation type="submission" date="2017-09" db="EMBL/GenBank/DDBJ databases">
        <title>Depth-based differentiation of microbial function through sediment-hosted aquifers and enrichment of novel symbionts in the deep terrestrial subsurface.</title>
        <authorList>
            <person name="Probst A.J."/>
            <person name="Ladd B."/>
            <person name="Jarett J.K."/>
            <person name="Geller-Mcgrath D.E."/>
            <person name="Sieber C.M."/>
            <person name="Emerson J.B."/>
            <person name="Anantharaman K."/>
            <person name="Thomas B.C."/>
            <person name="Malmstrom R."/>
            <person name="Stieglmeier M."/>
            <person name="Klingl A."/>
            <person name="Woyke T."/>
            <person name="Ryan C.M."/>
            <person name="Banfield J.F."/>
        </authorList>
    </citation>
    <scope>NUCLEOTIDE SEQUENCE [LARGE SCALE GENOMIC DNA]</scope>
    <source>
        <strain evidence="14">CG11_big_fil_rev_8_21_14_0_20_35_14</strain>
    </source>
</reference>
<feature type="domain" description="Peptidase M48" evidence="13">
    <location>
        <begin position="85"/>
        <end position="295"/>
    </location>
</feature>
<proteinExistence type="inferred from homology"/>
<feature type="transmembrane region" description="Helical" evidence="12">
    <location>
        <begin position="193"/>
        <end position="216"/>
    </location>
</feature>
<sequence length="296" mass="33008">MSLYSQINQNKTKTILIMLIFIVLFSGFFYLIGKYFNSPGAYLVLGLIISSFSSLGSYFYSDKIVLFTTGARPASKKEFFDFYTTTENLAIAAGLPMPKLYVIDDSSPNAFATGRDPRHAVVCATTGLLKNLDRSDIEGVISHELSHVKSYDILVSSIVAVLVGTLAIISNWLMRRMWWGDSRDDNNRDRSPFFAILFIIVLIITPIVATLIQLAISRKREFLADASGVLITRNPEGLASALEKIASYPPLKNASPSTAHLFIANPFKKKGQSSWLINLFSTHPPIEERIKILREM</sequence>
<evidence type="ECO:0000256" key="6">
    <source>
        <dbReference type="ARBA" id="ARBA00022723"/>
    </source>
</evidence>
<dbReference type="AlphaFoldDB" id="A0A2H0KMP6"/>
<evidence type="ECO:0000259" key="13">
    <source>
        <dbReference type="Pfam" id="PF01435"/>
    </source>
</evidence>
<accession>A0A2H0KMP6</accession>
<evidence type="ECO:0000256" key="9">
    <source>
        <dbReference type="ARBA" id="ARBA00022989"/>
    </source>
</evidence>
<evidence type="ECO:0000256" key="3">
    <source>
        <dbReference type="ARBA" id="ARBA00022475"/>
    </source>
</evidence>
<comment type="caution">
    <text evidence="14">The sequence shown here is derived from an EMBL/GenBank/DDBJ whole genome shotgun (WGS) entry which is preliminary data.</text>
</comment>
<feature type="transmembrane region" description="Helical" evidence="12">
    <location>
        <begin position="12"/>
        <end position="33"/>
    </location>
</feature>
<evidence type="ECO:0000256" key="10">
    <source>
        <dbReference type="ARBA" id="ARBA00023049"/>
    </source>
</evidence>
<evidence type="ECO:0000256" key="12">
    <source>
        <dbReference type="HAMAP-Rule" id="MF_00188"/>
    </source>
</evidence>
<dbReference type="GO" id="GO:0005886">
    <property type="term" value="C:plasma membrane"/>
    <property type="evidence" value="ECO:0007669"/>
    <property type="project" value="UniProtKB-SubCell"/>
</dbReference>
<dbReference type="Pfam" id="PF01435">
    <property type="entry name" value="Peptidase_M48"/>
    <property type="match status" value="1"/>
</dbReference>
<name>A0A2H0KMP6_9BACT</name>
<comment type="cofactor">
    <cofactor evidence="12">
        <name>Zn(2+)</name>
        <dbReference type="ChEBI" id="CHEBI:29105"/>
    </cofactor>
    <text evidence="12">Binds 1 zinc ion per subunit.</text>
</comment>
<keyword evidence="6 12" id="KW-0479">Metal-binding</keyword>
<evidence type="ECO:0000313" key="15">
    <source>
        <dbReference type="Proteomes" id="UP000229570"/>
    </source>
</evidence>
<dbReference type="GO" id="GO:0006508">
    <property type="term" value="P:proteolysis"/>
    <property type="evidence" value="ECO:0007669"/>
    <property type="project" value="UniProtKB-KW"/>
</dbReference>
<dbReference type="GO" id="GO:0008270">
    <property type="term" value="F:zinc ion binding"/>
    <property type="evidence" value="ECO:0007669"/>
    <property type="project" value="UniProtKB-UniRule"/>
</dbReference>
<dbReference type="InterPro" id="IPR050083">
    <property type="entry name" value="HtpX_protease"/>
</dbReference>
<comment type="subcellular location">
    <subcellularLocation>
        <location evidence="1 12">Cell membrane</location>
        <topology evidence="1 12">Multi-pass membrane protein</topology>
    </subcellularLocation>
</comment>
<keyword evidence="7 12" id="KW-0378">Hydrolase</keyword>
<dbReference type="InterPro" id="IPR001915">
    <property type="entry name" value="Peptidase_M48"/>
</dbReference>
<feature type="transmembrane region" description="Helical" evidence="12">
    <location>
        <begin position="153"/>
        <end position="173"/>
    </location>
</feature>
<dbReference type="PANTHER" id="PTHR43221:SF1">
    <property type="entry name" value="PROTEASE HTPX"/>
    <property type="match status" value="1"/>
</dbReference>
<feature type="binding site" evidence="12">
    <location>
        <position position="143"/>
    </location>
    <ligand>
        <name>Zn(2+)</name>
        <dbReference type="ChEBI" id="CHEBI:29105"/>
        <note>catalytic</note>
    </ligand>
</feature>
<dbReference type="Proteomes" id="UP000229570">
    <property type="component" value="Unassembled WGS sequence"/>
</dbReference>
<evidence type="ECO:0000256" key="1">
    <source>
        <dbReference type="ARBA" id="ARBA00004651"/>
    </source>
</evidence>
<dbReference type="PANTHER" id="PTHR43221">
    <property type="entry name" value="PROTEASE HTPX"/>
    <property type="match status" value="1"/>
</dbReference>
<evidence type="ECO:0000313" key="14">
    <source>
        <dbReference type="EMBL" id="PIQ72506.1"/>
    </source>
</evidence>
<dbReference type="InterPro" id="IPR022919">
    <property type="entry name" value="Pept_M48_protease_HtpX"/>
</dbReference>
<keyword evidence="3 12" id="KW-1003">Cell membrane</keyword>
<evidence type="ECO:0000256" key="5">
    <source>
        <dbReference type="ARBA" id="ARBA00022692"/>
    </source>
</evidence>
<evidence type="ECO:0000256" key="7">
    <source>
        <dbReference type="ARBA" id="ARBA00022801"/>
    </source>
</evidence>
<gene>
    <name evidence="12" type="primary">htpX</name>
    <name evidence="14" type="ORF">COV86_02680</name>
</gene>
<keyword evidence="4 12" id="KW-0645">Protease</keyword>
<feature type="transmembrane region" description="Helical" evidence="12">
    <location>
        <begin position="39"/>
        <end position="60"/>
    </location>
</feature>
<dbReference type="Gene3D" id="3.30.2010.10">
    <property type="entry name" value="Metalloproteases ('zincins'), catalytic domain"/>
    <property type="match status" value="1"/>
</dbReference>
<feature type="binding site" evidence="12">
    <location>
        <position position="147"/>
    </location>
    <ligand>
        <name>Zn(2+)</name>
        <dbReference type="ChEBI" id="CHEBI:29105"/>
        <note>catalytic</note>
    </ligand>
</feature>
<keyword evidence="8 12" id="KW-0862">Zinc</keyword>
<dbReference type="EMBL" id="PCVL01000033">
    <property type="protein sequence ID" value="PIQ72506.1"/>
    <property type="molecule type" value="Genomic_DNA"/>
</dbReference>
<feature type="binding site" evidence="12">
    <location>
        <position position="221"/>
    </location>
    <ligand>
        <name>Zn(2+)</name>
        <dbReference type="ChEBI" id="CHEBI:29105"/>
        <note>catalytic</note>
    </ligand>
</feature>
<keyword evidence="9 12" id="KW-1133">Transmembrane helix</keyword>
<evidence type="ECO:0000256" key="8">
    <source>
        <dbReference type="ARBA" id="ARBA00022833"/>
    </source>
</evidence>
<feature type="active site" evidence="12">
    <location>
        <position position="144"/>
    </location>
</feature>
<evidence type="ECO:0000256" key="11">
    <source>
        <dbReference type="ARBA" id="ARBA00023136"/>
    </source>
</evidence>
<evidence type="ECO:0000256" key="2">
    <source>
        <dbReference type="ARBA" id="ARBA00009779"/>
    </source>
</evidence>
<dbReference type="HAMAP" id="MF_00188">
    <property type="entry name" value="Pept_M48_protease_HtpX"/>
    <property type="match status" value="1"/>
</dbReference>
<evidence type="ECO:0000256" key="4">
    <source>
        <dbReference type="ARBA" id="ARBA00022670"/>
    </source>
</evidence>
<keyword evidence="11 12" id="KW-0472">Membrane</keyword>
<comment type="similarity">
    <text evidence="2 12">Belongs to the peptidase M48B family.</text>
</comment>
<dbReference type="EC" id="3.4.24.-" evidence="12"/>
<keyword evidence="10 12" id="KW-0482">Metalloprotease</keyword>
<keyword evidence="5 12" id="KW-0812">Transmembrane</keyword>